<comment type="caution">
    <text evidence="1">The sequence shown here is derived from an EMBL/GenBank/DDBJ whole genome shotgun (WGS) entry which is preliminary data.</text>
</comment>
<accession>A0ABD2JYN2</accession>
<dbReference type="AlphaFoldDB" id="A0ABD2JYN2"/>
<reference evidence="1 2" key="1">
    <citation type="submission" date="2024-10" db="EMBL/GenBank/DDBJ databases">
        <authorList>
            <person name="Kim D."/>
        </authorList>
    </citation>
    <scope>NUCLEOTIDE SEQUENCE [LARGE SCALE GENOMIC DNA]</scope>
    <source>
        <strain evidence="1">Taebaek</strain>
    </source>
</reference>
<gene>
    <name evidence="1" type="ORF">niasHS_005197</name>
</gene>
<protein>
    <submittedName>
        <fullName evidence="1">Uncharacterized protein</fullName>
    </submittedName>
</protein>
<dbReference type="EMBL" id="JBICCN010000082">
    <property type="protein sequence ID" value="KAL3095499.1"/>
    <property type="molecule type" value="Genomic_DNA"/>
</dbReference>
<evidence type="ECO:0000313" key="2">
    <source>
        <dbReference type="Proteomes" id="UP001620645"/>
    </source>
</evidence>
<sequence length="467" mass="53737">MAIHQECPFAKSEMTNHEGQLWATNDELEVNFPGPIAGLFKGEQISTTTNCFAQPATLFVKRHNLQMFSPVHQVQNCQYANEFCQLPDNTTLIWKSTCNGNECKTCEYEKTEIINGKFTAAYGESMATWISEDHQKALTFVKNSPELIACDGTRIVMSEQSFGIAKDQYDDIFSTTRRWKRGIRPEQLASQLSASQVATSVALNQLYIRECQRNSRAANPTLQARKLLRQANIQARWIGETTMEVFPCVNISLQDISYRPMNDCRFYIPVTVHFPERAIAAFLDPELRIISLTAQQASCNSYRFHHLQLRSNPNIWLWIDTRTGTARLMPKDYVHELYETTINQTNSNLELHPLIFHAWQLDNESDVTRFPHINEFINSERFKDKLEQHITARTDALGALKGGIEGFTVRWLKGLIDEAITWWIRVACLYSTFLLLRDIVLPCILAYLLNPIRVTKLKKNLKVKMIY</sequence>
<proteinExistence type="predicted"/>
<evidence type="ECO:0000313" key="1">
    <source>
        <dbReference type="EMBL" id="KAL3095499.1"/>
    </source>
</evidence>
<dbReference type="Proteomes" id="UP001620645">
    <property type="component" value="Unassembled WGS sequence"/>
</dbReference>
<keyword evidence="2" id="KW-1185">Reference proteome</keyword>
<organism evidence="1 2">
    <name type="scientific">Heterodera schachtii</name>
    <name type="common">Sugarbeet cyst nematode worm</name>
    <name type="synonym">Tylenchus schachtii</name>
    <dbReference type="NCBI Taxonomy" id="97005"/>
    <lineage>
        <taxon>Eukaryota</taxon>
        <taxon>Metazoa</taxon>
        <taxon>Ecdysozoa</taxon>
        <taxon>Nematoda</taxon>
        <taxon>Chromadorea</taxon>
        <taxon>Rhabditida</taxon>
        <taxon>Tylenchina</taxon>
        <taxon>Tylenchomorpha</taxon>
        <taxon>Tylenchoidea</taxon>
        <taxon>Heteroderidae</taxon>
        <taxon>Heteroderinae</taxon>
        <taxon>Heterodera</taxon>
    </lineage>
</organism>
<name>A0ABD2JYN2_HETSC</name>